<dbReference type="InterPro" id="IPR012319">
    <property type="entry name" value="FPG_cat"/>
</dbReference>
<keyword evidence="13 15" id="KW-0326">Glycosidase</keyword>
<gene>
    <name evidence="15" type="primary">mutM</name>
    <name evidence="15" type="synonym">fpg</name>
    <name evidence="18" type="ORF">SAMN05660330_00252</name>
</gene>
<dbReference type="NCBIfam" id="TIGR00577">
    <property type="entry name" value="fpg"/>
    <property type="match status" value="1"/>
</dbReference>
<dbReference type="HAMAP" id="MF_00103">
    <property type="entry name" value="Fapy_DNA_glycosyl"/>
    <property type="match status" value="1"/>
</dbReference>
<keyword evidence="12 15" id="KW-0511">Multifunctional enzyme</keyword>
<dbReference type="GO" id="GO:0006284">
    <property type="term" value="P:base-excision repair"/>
    <property type="evidence" value="ECO:0007669"/>
    <property type="project" value="InterPro"/>
</dbReference>
<comment type="function">
    <text evidence="15">Involved in base excision repair of DNA damaged by oxidation or by mutagenic agents. Acts as DNA glycosylase that recognizes and removes damaged bases. Has a preference for oxidized purines, such as 7,8-dihydro-8-oxoguanine (8-oxoG). Has AP (apurinic/apyrimidinic) lyase activity and introduces nicks in the DNA strand. Cleaves the DNA backbone by beta-delta elimination to generate a single-strand break at the site of the removed base with both 3'- and 5'-phosphates.</text>
</comment>
<keyword evidence="4 15" id="KW-0479">Metal-binding</keyword>
<evidence type="ECO:0000256" key="1">
    <source>
        <dbReference type="ARBA" id="ARBA00001668"/>
    </source>
</evidence>
<dbReference type="SUPFAM" id="SSF46946">
    <property type="entry name" value="S13-like H2TH domain"/>
    <property type="match status" value="1"/>
</dbReference>
<dbReference type="SUPFAM" id="SSF81624">
    <property type="entry name" value="N-terminal domain of MutM-like DNA repair proteins"/>
    <property type="match status" value="1"/>
</dbReference>
<dbReference type="PROSITE" id="PS51068">
    <property type="entry name" value="FPG_CAT"/>
    <property type="match status" value="1"/>
</dbReference>
<evidence type="ECO:0000256" key="10">
    <source>
        <dbReference type="ARBA" id="ARBA00023204"/>
    </source>
</evidence>
<feature type="domain" description="FPG-type" evidence="16">
    <location>
        <begin position="242"/>
        <end position="276"/>
    </location>
</feature>
<dbReference type="Pfam" id="PF01149">
    <property type="entry name" value="Fapy_DNA_glyco"/>
    <property type="match status" value="1"/>
</dbReference>
<dbReference type="FunFam" id="1.10.8.50:FF:000003">
    <property type="entry name" value="Formamidopyrimidine-DNA glycosylase"/>
    <property type="match status" value="1"/>
</dbReference>
<dbReference type="PANTHER" id="PTHR22993">
    <property type="entry name" value="FORMAMIDOPYRIMIDINE-DNA GLYCOSYLASE"/>
    <property type="match status" value="1"/>
</dbReference>
<reference evidence="18 19" key="1">
    <citation type="submission" date="2016-10" db="EMBL/GenBank/DDBJ databases">
        <authorList>
            <person name="de Groot N.N."/>
        </authorList>
    </citation>
    <scope>NUCLEOTIDE SEQUENCE [LARGE SCALE GENOMIC DNA]</scope>
    <source>
        <strain evidence="18 19">DSM 12130</strain>
    </source>
</reference>
<keyword evidence="9 15" id="KW-0238">DNA-binding</keyword>
<comment type="catalytic activity">
    <reaction evidence="14 15">
        <text>2'-deoxyribonucleotide-(2'-deoxyribose 5'-phosphate)-2'-deoxyribonucleotide-DNA = a 3'-end 2'-deoxyribonucleotide-(2,3-dehydro-2,3-deoxyribose 5'-phosphate)-DNA + a 5'-end 5'-phospho-2'-deoxyribonucleoside-DNA + H(+)</text>
        <dbReference type="Rhea" id="RHEA:66592"/>
        <dbReference type="Rhea" id="RHEA-COMP:13180"/>
        <dbReference type="Rhea" id="RHEA-COMP:16897"/>
        <dbReference type="Rhea" id="RHEA-COMP:17067"/>
        <dbReference type="ChEBI" id="CHEBI:15378"/>
        <dbReference type="ChEBI" id="CHEBI:136412"/>
        <dbReference type="ChEBI" id="CHEBI:157695"/>
        <dbReference type="ChEBI" id="CHEBI:167181"/>
        <dbReference type="EC" id="4.2.99.18"/>
    </reaction>
</comment>
<dbReference type="GO" id="GO:0003684">
    <property type="term" value="F:damaged DNA binding"/>
    <property type="evidence" value="ECO:0007669"/>
    <property type="project" value="InterPro"/>
</dbReference>
<dbReference type="GO" id="GO:0008270">
    <property type="term" value="F:zinc ion binding"/>
    <property type="evidence" value="ECO:0007669"/>
    <property type="project" value="UniProtKB-UniRule"/>
</dbReference>
<feature type="active site" description="Proton donor" evidence="15">
    <location>
        <position position="3"/>
    </location>
</feature>
<dbReference type="Gene3D" id="1.10.8.50">
    <property type="match status" value="1"/>
</dbReference>
<evidence type="ECO:0000256" key="12">
    <source>
        <dbReference type="ARBA" id="ARBA00023268"/>
    </source>
</evidence>
<keyword evidence="10 15" id="KW-0234">DNA repair</keyword>
<evidence type="ECO:0000256" key="5">
    <source>
        <dbReference type="ARBA" id="ARBA00022763"/>
    </source>
</evidence>
<dbReference type="Pfam" id="PF06827">
    <property type="entry name" value="zf-FPG_IleRS"/>
    <property type="match status" value="1"/>
</dbReference>
<comment type="subunit">
    <text evidence="3 15">Monomer.</text>
</comment>
<evidence type="ECO:0000256" key="4">
    <source>
        <dbReference type="ARBA" id="ARBA00022723"/>
    </source>
</evidence>
<evidence type="ECO:0000256" key="2">
    <source>
        <dbReference type="ARBA" id="ARBA00009409"/>
    </source>
</evidence>
<dbReference type="Pfam" id="PF06831">
    <property type="entry name" value="H2TH"/>
    <property type="match status" value="1"/>
</dbReference>
<evidence type="ECO:0000256" key="13">
    <source>
        <dbReference type="ARBA" id="ARBA00023295"/>
    </source>
</evidence>
<keyword evidence="19" id="KW-1185">Reference proteome</keyword>
<evidence type="ECO:0000256" key="11">
    <source>
        <dbReference type="ARBA" id="ARBA00023239"/>
    </source>
</evidence>
<dbReference type="GO" id="GO:0140078">
    <property type="term" value="F:class I DNA-(apurinic or apyrimidinic site) endonuclease activity"/>
    <property type="evidence" value="ECO:0007669"/>
    <property type="project" value="UniProtKB-EC"/>
</dbReference>
<evidence type="ECO:0000259" key="17">
    <source>
        <dbReference type="PROSITE" id="PS51068"/>
    </source>
</evidence>
<dbReference type="InterPro" id="IPR010663">
    <property type="entry name" value="Znf_FPG/IleRS"/>
</dbReference>
<dbReference type="Gene3D" id="3.20.190.10">
    <property type="entry name" value="MutM-like, N-terminal"/>
    <property type="match status" value="1"/>
</dbReference>
<evidence type="ECO:0000256" key="6">
    <source>
        <dbReference type="ARBA" id="ARBA00022771"/>
    </source>
</evidence>
<comment type="similarity">
    <text evidence="2 15">Belongs to the FPG family.</text>
</comment>
<keyword evidence="5 15" id="KW-0227">DNA damage</keyword>
<dbReference type="EC" id="4.2.99.18" evidence="15"/>
<evidence type="ECO:0000313" key="19">
    <source>
        <dbReference type="Proteomes" id="UP000199073"/>
    </source>
</evidence>
<dbReference type="NCBIfam" id="NF002211">
    <property type="entry name" value="PRK01103.1"/>
    <property type="match status" value="1"/>
</dbReference>
<dbReference type="SMART" id="SM01232">
    <property type="entry name" value="H2TH"/>
    <property type="match status" value="1"/>
</dbReference>
<proteinExistence type="inferred from homology"/>
<evidence type="ECO:0000256" key="3">
    <source>
        <dbReference type="ARBA" id="ARBA00011245"/>
    </source>
</evidence>
<feature type="active site" description="Schiff-base intermediate with DNA" evidence="15">
    <location>
        <position position="2"/>
    </location>
</feature>
<name>A0A1H0JMY3_9BACT</name>
<evidence type="ECO:0000256" key="9">
    <source>
        <dbReference type="ARBA" id="ARBA00023125"/>
    </source>
</evidence>
<evidence type="ECO:0000256" key="8">
    <source>
        <dbReference type="ARBA" id="ARBA00022833"/>
    </source>
</evidence>
<accession>A0A1H0JMY3</accession>
<dbReference type="GO" id="GO:0034039">
    <property type="term" value="F:8-oxo-7,8-dihydroguanine DNA N-glycosylase activity"/>
    <property type="evidence" value="ECO:0007669"/>
    <property type="project" value="TreeGrafter"/>
</dbReference>
<dbReference type="EMBL" id="FNJI01000002">
    <property type="protein sequence ID" value="SDO44892.1"/>
    <property type="molecule type" value="Genomic_DNA"/>
</dbReference>
<evidence type="ECO:0000256" key="15">
    <source>
        <dbReference type="HAMAP-Rule" id="MF_00103"/>
    </source>
</evidence>
<dbReference type="Proteomes" id="UP000199073">
    <property type="component" value="Unassembled WGS sequence"/>
</dbReference>
<organism evidence="18 19">
    <name type="scientific">Desulforhopalus singaporensis</name>
    <dbReference type="NCBI Taxonomy" id="91360"/>
    <lineage>
        <taxon>Bacteria</taxon>
        <taxon>Pseudomonadati</taxon>
        <taxon>Thermodesulfobacteriota</taxon>
        <taxon>Desulfobulbia</taxon>
        <taxon>Desulfobulbales</taxon>
        <taxon>Desulfocapsaceae</taxon>
        <taxon>Desulforhopalus</taxon>
    </lineage>
</organism>
<dbReference type="CDD" id="cd08966">
    <property type="entry name" value="EcFpg-like_N"/>
    <property type="match status" value="1"/>
</dbReference>
<dbReference type="InterPro" id="IPR010979">
    <property type="entry name" value="Ribosomal_uS13-like_H2TH"/>
</dbReference>
<comment type="cofactor">
    <cofactor evidence="15">
        <name>Zn(2+)</name>
        <dbReference type="ChEBI" id="CHEBI:29105"/>
    </cofactor>
    <text evidence="15">Binds 1 zinc ion per subunit.</text>
</comment>
<dbReference type="STRING" id="91360.SAMN05660330_00252"/>
<dbReference type="InterPro" id="IPR020629">
    <property type="entry name" value="FPG_Glyclase"/>
</dbReference>
<dbReference type="PROSITE" id="PS51066">
    <property type="entry name" value="ZF_FPG_2"/>
    <property type="match status" value="1"/>
</dbReference>
<evidence type="ECO:0000313" key="18">
    <source>
        <dbReference type="EMBL" id="SDO44892.1"/>
    </source>
</evidence>
<dbReference type="PANTHER" id="PTHR22993:SF9">
    <property type="entry name" value="FORMAMIDOPYRIMIDINE-DNA GLYCOSYLASE"/>
    <property type="match status" value="1"/>
</dbReference>
<sequence>MPELPEVEVTCQGLRKHLLGRTVENIWYSGLPLRTVFDIDRIRDDLEQKKLVAVSRRAKYLQLHFDHEALLVIHLGMTGNLGIFEQDTPRKKHDHLEWRFADGTLLRFNDSRRFGSITHVPAETVASLEKTLYRTTGPEPFSEIFNGAYLQRLARNRTVAVKQLIMTNQVVAGVGNIYANESLFRAGIRPARRIATISPSRWQGLATCIREVLSEAIACGGSTISDFVNASRETGYFQVNFRVYGRQGQPCTVCRTTIEKQMIGGRASYYCPVCQK</sequence>
<dbReference type="InterPro" id="IPR015886">
    <property type="entry name" value="H2TH_FPG"/>
</dbReference>
<dbReference type="InterPro" id="IPR035937">
    <property type="entry name" value="FPG_N"/>
</dbReference>
<feature type="binding site" evidence="15">
    <location>
        <position position="157"/>
    </location>
    <ligand>
        <name>DNA</name>
        <dbReference type="ChEBI" id="CHEBI:16991"/>
    </ligand>
</feature>
<evidence type="ECO:0000256" key="14">
    <source>
        <dbReference type="ARBA" id="ARBA00044632"/>
    </source>
</evidence>
<keyword evidence="7 15" id="KW-0378">Hydrolase</keyword>
<feature type="active site" description="Proton donor; for delta-elimination activity" evidence="15">
    <location>
        <position position="266"/>
    </location>
</feature>
<protein>
    <recommendedName>
        <fullName evidence="15">Formamidopyrimidine-DNA glycosylase</fullName>
        <shortName evidence="15">Fapy-DNA glycosylase</shortName>
        <ecNumber evidence="15">3.2.2.23</ecNumber>
    </recommendedName>
    <alternativeName>
        <fullName evidence="15">DNA-(apurinic or apyrimidinic site) lyase MutM</fullName>
        <shortName evidence="15">AP lyase MutM</shortName>
        <ecNumber evidence="15">4.2.99.18</ecNumber>
    </alternativeName>
</protein>
<dbReference type="EC" id="3.2.2.23" evidence="15"/>
<dbReference type="SMART" id="SM00898">
    <property type="entry name" value="Fapy_DNA_glyco"/>
    <property type="match status" value="1"/>
</dbReference>
<feature type="domain" description="Formamidopyrimidine-DNA glycosylase catalytic" evidence="17">
    <location>
        <begin position="2"/>
        <end position="115"/>
    </location>
</feature>
<keyword evidence="11 15" id="KW-0456">Lyase</keyword>
<feature type="binding site" evidence="15">
    <location>
        <position position="112"/>
    </location>
    <ligand>
        <name>DNA</name>
        <dbReference type="ChEBI" id="CHEBI:16991"/>
    </ligand>
</feature>
<keyword evidence="8 15" id="KW-0862">Zinc</keyword>
<feature type="binding site" evidence="15">
    <location>
        <position position="93"/>
    </location>
    <ligand>
        <name>DNA</name>
        <dbReference type="ChEBI" id="CHEBI:16991"/>
    </ligand>
</feature>
<dbReference type="AlphaFoldDB" id="A0A1H0JMY3"/>
<dbReference type="SUPFAM" id="SSF57716">
    <property type="entry name" value="Glucocorticoid receptor-like (DNA-binding domain)"/>
    <property type="match status" value="1"/>
</dbReference>
<keyword evidence="6 15" id="KW-0863">Zinc-finger</keyword>
<evidence type="ECO:0000256" key="7">
    <source>
        <dbReference type="ARBA" id="ARBA00022801"/>
    </source>
</evidence>
<comment type="catalytic activity">
    <reaction evidence="1 15">
        <text>Hydrolysis of DNA containing ring-opened 7-methylguanine residues, releasing 2,6-diamino-4-hydroxy-5-(N-methyl)formamidopyrimidine.</text>
        <dbReference type="EC" id="3.2.2.23"/>
    </reaction>
</comment>
<feature type="active site" description="Proton donor; for beta-elimination activity" evidence="15">
    <location>
        <position position="59"/>
    </location>
</feature>
<evidence type="ECO:0000259" key="16">
    <source>
        <dbReference type="PROSITE" id="PS51066"/>
    </source>
</evidence>
<dbReference type="InterPro" id="IPR000214">
    <property type="entry name" value="Znf_DNA_glyclase/AP_lyase"/>
</dbReference>
<dbReference type="OrthoDB" id="9800855at2"/>